<dbReference type="InterPro" id="IPR041916">
    <property type="entry name" value="Anti_sigma_zinc_sf"/>
</dbReference>
<name>A0ABV6QQB4_9ACTN</name>
<feature type="compositionally biased region" description="Low complexity" evidence="6">
    <location>
        <begin position="383"/>
        <end position="392"/>
    </location>
</feature>
<keyword evidence="11" id="KW-1185">Reference proteome</keyword>
<evidence type="ECO:0000313" key="10">
    <source>
        <dbReference type="EMBL" id="MFC0626824.1"/>
    </source>
</evidence>
<keyword evidence="2" id="KW-0805">Transcription regulation</keyword>
<keyword evidence="7" id="KW-1133">Transmembrane helix</keyword>
<evidence type="ECO:0000256" key="4">
    <source>
        <dbReference type="ARBA" id="ARBA00023125"/>
    </source>
</evidence>
<feature type="domain" description="RNA polymerase sigma-70 region 2" evidence="8">
    <location>
        <begin position="30"/>
        <end position="96"/>
    </location>
</feature>
<keyword evidence="5" id="KW-0804">Transcription</keyword>
<keyword evidence="7" id="KW-0812">Transmembrane</keyword>
<dbReference type="InterPro" id="IPR039425">
    <property type="entry name" value="RNA_pol_sigma-70-like"/>
</dbReference>
<dbReference type="InterPro" id="IPR036388">
    <property type="entry name" value="WH-like_DNA-bd_sf"/>
</dbReference>
<feature type="domain" description="Putative zinc-finger" evidence="9">
    <location>
        <begin position="194"/>
        <end position="227"/>
    </location>
</feature>
<dbReference type="Proteomes" id="UP001589890">
    <property type="component" value="Unassembled WGS sequence"/>
</dbReference>
<dbReference type="InterPro" id="IPR014284">
    <property type="entry name" value="RNA_pol_sigma-70_dom"/>
</dbReference>
<reference evidence="10 11" key="1">
    <citation type="submission" date="2024-09" db="EMBL/GenBank/DDBJ databases">
        <authorList>
            <person name="Sun Q."/>
            <person name="Mori K."/>
        </authorList>
    </citation>
    <scope>NUCLEOTIDE SEQUENCE [LARGE SCALE GENOMIC DNA]</scope>
    <source>
        <strain evidence="10 11">CGMCC 1.15906</strain>
    </source>
</reference>
<evidence type="ECO:0000256" key="2">
    <source>
        <dbReference type="ARBA" id="ARBA00023015"/>
    </source>
</evidence>
<keyword evidence="7" id="KW-0472">Membrane</keyword>
<dbReference type="Gene3D" id="1.10.1740.10">
    <property type="match status" value="1"/>
</dbReference>
<comment type="caution">
    <text evidence="10">The sequence shown here is derived from an EMBL/GenBank/DDBJ whole genome shotgun (WGS) entry which is preliminary data.</text>
</comment>
<dbReference type="PANTHER" id="PTHR43133">
    <property type="entry name" value="RNA POLYMERASE ECF-TYPE SIGMA FACTO"/>
    <property type="match status" value="1"/>
</dbReference>
<dbReference type="Pfam" id="PF13490">
    <property type="entry name" value="zf-HC2"/>
    <property type="match status" value="1"/>
</dbReference>
<keyword evidence="4" id="KW-0238">DNA-binding</keyword>
<comment type="similarity">
    <text evidence="1">Belongs to the sigma-70 factor family. ECF subfamily.</text>
</comment>
<protein>
    <submittedName>
        <fullName evidence="10">Sigma-70 family RNA polymerase sigma factor</fullName>
    </submittedName>
</protein>
<organism evidence="10 11">
    <name type="scientific">Kribbella deserti</name>
    <dbReference type="NCBI Taxonomy" id="1926257"/>
    <lineage>
        <taxon>Bacteria</taxon>
        <taxon>Bacillati</taxon>
        <taxon>Actinomycetota</taxon>
        <taxon>Actinomycetes</taxon>
        <taxon>Propionibacteriales</taxon>
        <taxon>Kribbellaceae</taxon>
        <taxon>Kribbella</taxon>
    </lineage>
</organism>
<dbReference type="NCBIfam" id="TIGR02937">
    <property type="entry name" value="sigma70-ECF"/>
    <property type="match status" value="1"/>
</dbReference>
<feature type="transmembrane region" description="Helical" evidence="7">
    <location>
        <begin position="248"/>
        <end position="274"/>
    </location>
</feature>
<dbReference type="InterPro" id="IPR027383">
    <property type="entry name" value="Znf_put"/>
</dbReference>
<dbReference type="Gene3D" id="1.10.10.1320">
    <property type="entry name" value="Anti-sigma factor, zinc-finger domain"/>
    <property type="match status" value="1"/>
</dbReference>
<evidence type="ECO:0000256" key="1">
    <source>
        <dbReference type="ARBA" id="ARBA00010641"/>
    </source>
</evidence>
<dbReference type="InterPro" id="IPR013325">
    <property type="entry name" value="RNA_pol_sigma_r2"/>
</dbReference>
<dbReference type="PANTHER" id="PTHR43133:SF8">
    <property type="entry name" value="RNA POLYMERASE SIGMA FACTOR HI_1459-RELATED"/>
    <property type="match status" value="1"/>
</dbReference>
<dbReference type="Pfam" id="PF04542">
    <property type="entry name" value="Sigma70_r2"/>
    <property type="match status" value="1"/>
</dbReference>
<evidence type="ECO:0000256" key="7">
    <source>
        <dbReference type="SAM" id="Phobius"/>
    </source>
</evidence>
<dbReference type="RefSeq" id="WP_380050851.1">
    <property type="nucleotide sequence ID" value="NZ_JBHLTC010000029.1"/>
</dbReference>
<evidence type="ECO:0000313" key="11">
    <source>
        <dbReference type="Proteomes" id="UP001589890"/>
    </source>
</evidence>
<feature type="compositionally biased region" description="Pro residues" evidence="6">
    <location>
        <begin position="393"/>
        <end position="422"/>
    </location>
</feature>
<dbReference type="Gene3D" id="1.10.10.10">
    <property type="entry name" value="Winged helix-like DNA-binding domain superfamily/Winged helix DNA-binding domain"/>
    <property type="match status" value="1"/>
</dbReference>
<gene>
    <name evidence="10" type="ORF">ACFFGN_22280</name>
</gene>
<dbReference type="SUPFAM" id="SSF88946">
    <property type="entry name" value="Sigma2 domain of RNA polymerase sigma factors"/>
    <property type="match status" value="1"/>
</dbReference>
<proteinExistence type="inferred from homology"/>
<dbReference type="EMBL" id="JBHLTC010000029">
    <property type="protein sequence ID" value="MFC0626824.1"/>
    <property type="molecule type" value="Genomic_DNA"/>
</dbReference>
<feature type="region of interest" description="Disordered" evidence="6">
    <location>
        <begin position="309"/>
        <end position="453"/>
    </location>
</feature>
<feature type="transmembrane region" description="Helical" evidence="7">
    <location>
        <begin position="286"/>
        <end position="306"/>
    </location>
</feature>
<accession>A0ABV6QQB4</accession>
<evidence type="ECO:0000256" key="3">
    <source>
        <dbReference type="ARBA" id="ARBA00023082"/>
    </source>
</evidence>
<sequence length="786" mass="82853">MTSTETPEPPSDAEFIARVRAGDLEAFGELFARHHLAAERMARQLVPAADADDLASDAFAKVLDALRNGGGPDISFRAYLLTTVRRVHVDRIRAGKKVQSTDEIESFERTPESFDDPTVTGFESGAAAKAFASLPERWQAVLWHTEVEGEKPATVAPLLGLTPNGVSALAYRAREGLRQAYLQQHLADVAGDRCRWTTERLGAYVRGGLTKREDKQVRAHLDECAKCTAVYLELVEVNSALPALLAPALLGAAGVGYLAATGAHAGGAGILVGLWQKATENSTRTAGTAAGAVVVVLAAILAALALTGGDDKPEAVTPPPSARPTAAPPTVVPPTAVPPSVKPPTVKPPTVKPTTTVPPVPPVEPTDPRPTTQPTDPEPTDPRPTQSQTQTTAPPPITPRPTVPPPTSTPTPPRPTPPPPTTPVLDEGLLTISSPPSGGGSAGAMDGTAQAAPPATEQRILSISVPKGNTKPVVVNIRYGKALGWPVSKNPAGWACVQSTGTCTARKPSAPHRLPISFATPAGGSVADRTFTVSAKTGRLYDDDSQTLVAPEVVDESLLKITTLNPDPNPDAYNRALLVDVPAGASGPVVLQLEYGDSLEWPLPSNTPGWTCRRSVGTCTAANPRKPAPLYAEFEVPTGGGSGQRTFTVKARAGSYRDDDAETLAPVREDDGLLAIVKPGLFNDPNPHRYNRYLLVSGAPRKVSLEISYGSNLTFYLKANRGWTCSRSSDSRRVFCSTDDYRSAAKFDAEFDARPGHGSTNTVSVRAIARGRIDADSVGIPPKNGW</sequence>
<evidence type="ECO:0000256" key="6">
    <source>
        <dbReference type="SAM" id="MobiDB-lite"/>
    </source>
</evidence>
<keyword evidence="3" id="KW-0731">Sigma factor</keyword>
<evidence type="ECO:0000256" key="5">
    <source>
        <dbReference type="ARBA" id="ARBA00023163"/>
    </source>
</evidence>
<evidence type="ECO:0000259" key="9">
    <source>
        <dbReference type="Pfam" id="PF13490"/>
    </source>
</evidence>
<dbReference type="InterPro" id="IPR013324">
    <property type="entry name" value="RNA_pol_sigma_r3/r4-like"/>
</dbReference>
<dbReference type="InterPro" id="IPR007627">
    <property type="entry name" value="RNA_pol_sigma70_r2"/>
</dbReference>
<evidence type="ECO:0000259" key="8">
    <source>
        <dbReference type="Pfam" id="PF04542"/>
    </source>
</evidence>
<feature type="compositionally biased region" description="Pro residues" evidence="6">
    <location>
        <begin position="316"/>
        <end position="365"/>
    </location>
</feature>
<dbReference type="SUPFAM" id="SSF88659">
    <property type="entry name" value="Sigma3 and sigma4 domains of RNA polymerase sigma factors"/>
    <property type="match status" value="1"/>
</dbReference>